<reference evidence="1" key="1">
    <citation type="submission" date="2020-06" db="EMBL/GenBank/DDBJ databases">
        <authorList>
            <consortium name="Plant Systems Biology data submission"/>
        </authorList>
    </citation>
    <scope>NUCLEOTIDE SEQUENCE</scope>
    <source>
        <strain evidence="1">D6</strain>
    </source>
</reference>
<dbReference type="EMBL" id="CAICTM010002098">
    <property type="protein sequence ID" value="CAB9527894.1"/>
    <property type="molecule type" value="Genomic_DNA"/>
</dbReference>
<protein>
    <submittedName>
        <fullName evidence="1">Uncharacterized protein</fullName>
    </submittedName>
</protein>
<comment type="caution">
    <text evidence="1">The sequence shown here is derived from an EMBL/GenBank/DDBJ whole genome shotgun (WGS) entry which is preliminary data.</text>
</comment>
<dbReference type="Proteomes" id="UP001153069">
    <property type="component" value="Unassembled WGS sequence"/>
</dbReference>
<gene>
    <name evidence="1" type="ORF">SEMRO_2100_G314491.1</name>
</gene>
<dbReference type="AlphaFoldDB" id="A0A9N8EZI3"/>
<sequence>MTPKMITSEDEKASFDERQAVEVALQTHLHGWSQGRKWQASCGSFSQRHQGQSLGQSLMSEYEVASKDALSEQSIPWARSPTFKVGLPRLTFRAPPLQPESSFSIGLAFDSLTFLSCTRSLESGKLPERCTTRTPRTKRVSLFMYYGQQRSVGKEGTTTKIQ</sequence>
<keyword evidence="2" id="KW-1185">Reference proteome</keyword>
<name>A0A9N8EZI3_9STRA</name>
<evidence type="ECO:0000313" key="2">
    <source>
        <dbReference type="Proteomes" id="UP001153069"/>
    </source>
</evidence>
<evidence type="ECO:0000313" key="1">
    <source>
        <dbReference type="EMBL" id="CAB9527894.1"/>
    </source>
</evidence>
<proteinExistence type="predicted"/>
<accession>A0A9N8EZI3</accession>
<organism evidence="1 2">
    <name type="scientific">Seminavis robusta</name>
    <dbReference type="NCBI Taxonomy" id="568900"/>
    <lineage>
        <taxon>Eukaryota</taxon>
        <taxon>Sar</taxon>
        <taxon>Stramenopiles</taxon>
        <taxon>Ochrophyta</taxon>
        <taxon>Bacillariophyta</taxon>
        <taxon>Bacillariophyceae</taxon>
        <taxon>Bacillariophycidae</taxon>
        <taxon>Naviculales</taxon>
        <taxon>Naviculaceae</taxon>
        <taxon>Seminavis</taxon>
    </lineage>
</organism>